<comment type="caution">
    <text evidence="1">The sequence shown here is derived from an EMBL/GenBank/DDBJ whole genome shotgun (WGS) entry which is preliminary data.</text>
</comment>
<dbReference type="AlphaFoldDB" id="A0A0F9PRT0"/>
<reference evidence="1" key="1">
    <citation type="journal article" date="2015" name="Nature">
        <title>Complex archaea that bridge the gap between prokaryotes and eukaryotes.</title>
        <authorList>
            <person name="Spang A."/>
            <person name="Saw J.H."/>
            <person name="Jorgensen S.L."/>
            <person name="Zaremba-Niedzwiedzka K."/>
            <person name="Martijn J."/>
            <person name="Lind A.E."/>
            <person name="van Eijk R."/>
            <person name="Schleper C."/>
            <person name="Guy L."/>
            <person name="Ettema T.J."/>
        </authorList>
    </citation>
    <scope>NUCLEOTIDE SEQUENCE</scope>
</reference>
<evidence type="ECO:0000313" key="1">
    <source>
        <dbReference type="EMBL" id="KKM95847.1"/>
    </source>
</evidence>
<accession>A0A0F9PRT0</accession>
<organism evidence="1">
    <name type="scientific">marine sediment metagenome</name>
    <dbReference type="NCBI Taxonomy" id="412755"/>
    <lineage>
        <taxon>unclassified sequences</taxon>
        <taxon>metagenomes</taxon>
        <taxon>ecological metagenomes</taxon>
    </lineage>
</organism>
<sequence>MITIELDIMGSKDKQSVKGYATASEFLGVHKDSWNYWNVTHLLSGFKVKGKLERKKDAMHLANEIKDKLDWSQSAEDVLKEFESKDKKPFI</sequence>
<protein>
    <submittedName>
        <fullName evidence="1">Uncharacterized protein</fullName>
    </submittedName>
</protein>
<proteinExistence type="predicted"/>
<dbReference type="EMBL" id="LAZR01005956">
    <property type="protein sequence ID" value="KKM95847.1"/>
    <property type="molecule type" value="Genomic_DNA"/>
</dbReference>
<name>A0A0F9PRT0_9ZZZZ</name>
<gene>
    <name evidence="1" type="ORF">LCGC14_1184170</name>
</gene>